<organism evidence="1">
    <name type="scientific">Lepeophtheirus salmonis</name>
    <name type="common">Salmon louse</name>
    <name type="synonym">Caligus salmonis</name>
    <dbReference type="NCBI Taxonomy" id="72036"/>
    <lineage>
        <taxon>Eukaryota</taxon>
        <taxon>Metazoa</taxon>
        <taxon>Ecdysozoa</taxon>
        <taxon>Arthropoda</taxon>
        <taxon>Crustacea</taxon>
        <taxon>Multicrustacea</taxon>
        <taxon>Hexanauplia</taxon>
        <taxon>Copepoda</taxon>
        <taxon>Siphonostomatoida</taxon>
        <taxon>Caligidae</taxon>
        <taxon>Lepeophtheirus</taxon>
    </lineage>
</organism>
<reference evidence="1" key="1">
    <citation type="submission" date="2014-05" db="EMBL/GenBank/DDBJ databases">
        <authorList>
            <person name="Chronopoulou M."/>
        </authorList>
    </citation>
    <scope>NUCLEOTIDE SEQUENCE</scope>
    <source>
        <tissue evidence="1">Whole organism</tissue>
    </source>
</reference>
<evidence type="ECO:0000313" key="1">
    <source>
        <dbReference type="EMBL" id="CDW39554.1"/>
    </source>
</evidence>
<sequence length="79" mass="9377">MIVMLSIACQRSSNRFTKYNCPSVTMPNNCFGGRFSHNVNHIQWTFYLISKSTSSEHCFSFNIFWTRQRMTFWSCNPFC</sequence>
<proteinExistence type="predicted"/>
<dbReference type="EMBL" id="HACA01022193">
    <property type="protein sequence ID" value="CDW39554.1"/>
    <property type="molecule type" value="Transcribed_RNA"/>
</dbReference>
<protein>
    <submittedName>
        <fullName evidence="1">Uncharacterized protein</fullName>
    </submittedName>
</protein>
<name>A0A0K2UMP8_LEPSM</name>
<accession>A0A0K2UMP8</accession>
<dbReference type="AlphaFoldDB" id="A0A0K2UMP8"/>